<proteinExistence type="inferred from homology"/>
<feature type="signal peptide" evidence="9">
    <location>
        <begin position="1"/>
        <end position="20"/>
    </location>
</feature>
<dbReference type="InterPro" id="IPR000522">
    <property type="entry name" value="ABC_transptr_permease_BtuC"/>
</dbReference>
<keyword evidence="3" id="KW-0813">Transport</keyword>
<keyword evidence="9" id="KW-0732">Signal</keyword>
<evidence type="ECO:0000313" key="11">
    <source>
        <dbReference type="Proteomes" id="UP000290244"/>
    </source>
</evidence>
<evidence type="ECO:0000256" key="3">
    <source>
        <dbReference type="ARBA" id="ARBA00022448"/>
    </source>
</evidence>
<dbReference type="Proteomes" id="UP000290244">
    <property type="component" value="Chromosome"/>
</dbReference>
<feature type="transmembrane region" description="Helical" evidence="8">
    <location>
        <begin position="267"/>
        <end position="289"/>
    </location>
</feature>
<evidence type="ECO:0000256" key="6">
    <source>
        <dbReference type="ARBA" id="ARBA00022989"/>
    </source>
</evidence>
<feature type="transmembrane region" description="Helical" evidence="8">
    <location>
        <begin position="231"/>
        <end position="260"/>
    </location>
</feature>
<reference evidence="10 11" key="1">
    <citation type="submission" date="2018-12" db="EMBL/GenBank/DDBJ databases">
        <title>Complete genome of Litorilituus sediminis.</title>
        <authorList>
            <person name="Liu A."/>
            <person name="Rong J."/>
        </authorList>
    </citation>
    <scope>NUCLEOTIDE SEQUENCE [LARGE SCALE GENOMIC DNA]</scope>
    <source>
        <strain evidence="10 11">JCM 17549</strain>
    </source>
</reference>
<name>A0A4P6P5G3_9GAMM</name>
<keyword evidence="4" id="KW-1003">Cell membrane</keyword>
<feature type="transmembrane region" description="Helical" evidence="8">
    <location>
        <begin position="89"/>
        <end position="108"/>
    </location>
</feature>
<evidence type="ECO:0000256" key="8">
    <source>
        <dbReference type="SAM" id="Phobius"/>
    </source>
</evidence>
<feature type="transmembrane region" description="Helical" evidence="8">
    <location>
        <begin position="114"/>
        <end position="138"/>
    </location>
</feature>
<dbReference type="OrthoDB" id="9055647at2"/>
<comment type="subcellular location">
    <subcellularLocation>
        <location evidence="1">Cell membrane</location>
        <topology evidence="1">Multi-pass membrane protein</topology>
    </subcellularLocation>
</comment>
<sequence>MTKLKLTFIALIALTVFSLAASITFGPANISTSELMHCLFSQCNNAISHTVIWQVRIPRVLVALVAGMGLAVAGAILQNTTRNPLADPYLFGIVSGAGLGATVASISLANEMTIALPLAAFLGALLSVIIVMFIAKVLQSMEQMLLAGVAVSFMLAALTQFILYFGEPFATNRVIFWLMGSLARVEMNNFYVIAAILLASLIAIFALHRQIDALLLGDDSATSLGVNVDKLRLLMLALCAALTATIVAYCGGIGFVGLMIPHIVRQVVGVTTLKLIFGSALIGGSFLIWVDVVARSSLMHAEIPIGIITSALGSLFFLFIMYKSRISQ</sequence>
<comment type="similarity">
    <text evidence="2">Belongs to the binding-protein-dependent transport system permease family. FecCD subfamily.</text>
</comment>
<dbReference type="GO" id="GO:0022857">
    <property type="term" value="F:transmembrane transporter activity"/>
    <property type="evidence" value="ECO:0007669"/>
    <property type="project" value="InterPro"/>
</dbReference>
<dbReference type="GO" id="GO:0005886">
    <property type="term" value="C:plasma membrane"/>
    <property type="evidence" value="ECO:0007669"/>
    <property type="project" value="UniProtKB-SubCell"/>
</dbReference>
<dbReference type="PANTHER" id="PTHR30472">
    <property type="entry name" value="FERRIC ENTEROBACTIN TRANSPORT SYSTEM PERMEASE PROTEIN"/>
    <property type="match status" value="1"/>
</dbReference>
<gene>
    <name evidence="10" type="ORF">EMK97_06365</name>
</gene>
<evidence type="ECO:0000313" key="10">
    <source>
        <dbReference type="EMBL" id="QBG35369.1"/>
    </source>
</evidence>
<dbReference type="Gene3D" id="1.10.3470.10">
    <property type="entry name" value="ABC transporter involved in vitamin B12 uptake, BtuC"/>
    <property type="match status" value="1"/>
</dbReference>
<protein>
    <submittedName>
        <fullName evidence="10">Iron ABC transporter permease</fullName>
    </submittedName>
</protein>
<evidence type="ECO:0000256" key="1">
    <source>
        <dbReference type="ARBA" id="ARBA00004651"/>
    </source>
</evidence>
<dbReference type="CDD" id="cd06550">
    <property type="entry name" value="TM_ABC_iron-siderophores_like"/>
    <property type="match status" value="1"/>
</dbReference>
<evidence type="ECO:0000256" key="4">
    <source>
        <dbReference type="ARBA" id="ARBA00022475"/>
    </source>
</evidence>
<dbReference type="GO" id="GO:0033214">
    <property type="term" value="P:siderophore-iron import into cell"/>
    <property type="evidence" value="ECO:0007669"/>
    <property type="project" value="TreeGrafter"/>
</dbReference>
<dbReference type="InterPro" id="IPR037294">
    <property type="entry name" value="ABC_BtuC-like"/>
</dbReference>
<feature type="transmembrane region" description="Helical" evidence="8">
    <location>
        <begin position="145"/>
        <end position="163"/>
    </location>
</feature>
<keyword evidence="7 8" id="KW-0472">Membrane</keyword>
<dbReference type="EMBL" id="CP034759">
    <property type="protein sequence ID" value="QBG35369.1"/>
    <property type="molecule type" value="Genomic_DNA"/>
</dbReference>
<feature type="chain" id="PRO_5020927264" evidence="9">
    <location>
        <begin position="21"/>
        <end position="328"/>
    </location>
</feature>
<feature type="transmembrane region" description="Helical" evidence="8">
    <location>
        <begin position="190"/>
        <end position="211"/>
    </location>
</feature>
<dbReference type="RefSeq" id="WP_130600480.1">
    <property type="nucleotide sequence ID" value="NZ_CP034759.1"/>
</dbReference>
<evidence type="ECO:0000256" key="9">
    <source>
        <dbReference type="SAM" id="SignalP"/>
    </source>
</evidence>
<keyword evidence="11" id="KW-1185">Reference proteome</keyword>
<keyword evidence="6 8" id="KW-1133">Transmembrane helix</keyword>
<dbReference type="PANTHER" id="PTHR30472:SF67">
    <property type="entry name" value="PERMEASE OF ABC TRANSPORTER-RELATED"/>
    <property type="match status" value="1"/>
</dbReference>
<dbReference type="SUPFAM" id="SSF81345">
    <property type="entry name" value="ABC transporter involved in vitamin B12 uptake, BtuC"/>
    <property type="match status" value="1"/>
</dbReference>
<evidence type="ECO:0000256" key="2">
    <source>
        <dbReference type="ARBA" id="ARBA00007935"/>
    </source>
</evidence>
<evidence type="ECO:0000256" key="7">
    <source>
        <dbReference type="ARBA" id="ARBA00023136"/>
    </source>
</evidence>
<dbReference type="AlphaFoldDB" id="A0A4P6P5G3"/>
<dbReference type="KEGG" id="lsd:EMK97_06365"/>
<dbReference type="FunFam" id="1.10.3470.10:FF:000001">
    <property type="entry name" value="Vitamin B12 ABC transporter permease BtuC"/>
    <property type="match status" value="1"/>
</dbReference>
<feature type="transmembrane region" description="Helical" evidence="8">
    <location>
        <begin position="57"/>
        <end position="77"/>
    </location>
</feature>
<organism evidence="10 11">
    <name type="scientific">Litorilituus sediminis</name>
    <dbReference type="NCBI Taxonomy" id="718192"/>
    <lineage>
        <taxon>Bacteria</taxon>
        <taxon>Pseudomonadati</taxon>
        <taxon>Pseudomonadota</taxon>
        <taxon>Gammaproteobacteria</taxon>
        <taxon>Alteromonadales</taxon>
        <taxon>Colwelliaceae</taxon>
        <taxon>Litorilituus</taxon>
    </lineage>
</organism>
<dbReference type="Pfam" id="PF01032">
    <property type="entry name" value="FecCD"/>
    <property type="match status" value="1"/>
</dbReference>
<evidence type="ECO:0000256" key="5">
    <source>
        <dbReference type="ARBA" id="ARBA00022692"/>
    </source>
</evidence>
<accession>A0A4P6P5G3</accession>
<feature type="transmembrane region" description="Helical" evidence="8">
    <location>
        <begin position="301"/>
        <end position="322"/>
    </location>
</feature>
<keyword evidence="5 8" id="KW-0812">Transmembrane</keyword>